<gene>
    <name evidence="2" type="ORF">CARUB_v10007184mg</name>
</gene>
<proteinExistence type="predicted"/>
<sequence>MDTHPRDVRTIVRRHRRREKFPATFPAIDFFEFFGLFPNFSTKDCEWSRRMGVSCMGRHGFFETERVAGTYSSIARITEMSPWASIPPSPSWMGVLRWKAWILLGSPEESKTKMSTMGNTRLADELVTEGMAIAKDAFDVRMFSLAFHFLLLAFSETIERRLSMGVRLFVSRPRLDGRASMESMDPARQSRGKQVEDVDHGQHPPCGRVSDGRNGVSEGFVRCSDVFPSFPFPSTRVLRNHREKTLDGSPAVRQSAKGWMGVLRWKSMDPPKTLSRRCITTKVSFHRHRSFVSVSLNVPGNRRDR</sequence>
<name>R0FA82_9BRAS</name>
<keyword evidence="3" id="KW-1185">Reference proteome</keyword>
<dbReference type="AlphaFoldDB" id="R0FA82"/>
<feature type="compositionally biased region" description="Basic and acidic residues" evidence="1">
    <location>
        <begin position="193"/>
        <end position="202"/>
    </location>
</feature>
<organism evidence="2 3">
    <name type="scientific">Capsella rubella</name>
    <dbReference type="NCBI Taxonomy" id="81985"/>
    <lineage>
        <taxon>Eukaryota</taxon>
        <taxon>Viridiplantae</taxon>
        <taxon>Streptophyta</taxon>
        <taxon>Embryophyta</taxon>
        <taxon>Tracheophyta</taxon>
        <taxon>Spermatophyta</taxon>
        <taxon>Magnoliopsida</taxon>
        <taxon>eudicotyledons</taxon>
        <taxon>Gunneridae</taxon>
        <taxon>Pentapetalae</taxon>
        <taxon>rosids</taxon>
        <taxon>malvids</taxon>
        <taxon>Brassicales</taxon>
        <taxon>Brassicaceae</taxon>
        <taxon>Camelineae</taxon>
        <taxon>Capsella</taxon>
    </lineage>
</organism>
<reference evidence="3" key="1">
    <citation type="journal article" date="2013" name="Nat. Genet.">
        <title>The Capsella rubella genome and the genomic consequences of rapid mating system evolution.</title>
        <authorList>
            <person name="Slotte T."/>
            <person name="Hazzouri K.M."/>
            <person name="Agren J.A."/>
            <person name="Koenig D."/>
            <person name="Maumus F."/>
            <person name="Guo Y.L."/>
            <person name="Steige K."/>
            <person name="Platts A.E."/>
            <person name="Escobar J.S."/>
            <person name="Newman L.K."/>
            <person name="Wang W."/>
            <person name="Mandakova T."/>
            <person name="Vello E."/>
            <person name="Smith L.M."/>
            <person name="Henz S.R."/>
            <person name="Steffen J."/>
            <person name="Takuno S."/>
            <person name="Brandvain Y."/>
            <person name="Coop G."/>
            <person name="Andolfatto P."/>
            <person name="Hu T.T."/>
            <person name="Blanchette M."/>
            <person name="Clark R.M."/>
            <person name="Quesneville H."/>
            <person name="Nordborg M."/>
            <person name="Gaut B.S."/>
            <person name="Lysak M.A."/>
            <person name="Jenkins J."/>
            <person name="Grimwood J."/>
            <person name="Chapman J."/>
            <person name="Prochnik S."/>
            <person name="Shu S."/>
            <person name="Rokhsar D."/>
            <person name="Schmutz J."/>
            <person name="Weigel D."/>
            <person name="Wright S.I."/>
        </authorList>
    </citation>
    <scope>NUCLEOTIDE SEQUENCE [LARGE SCALE GENOMIC DNA]</scope>
    <source>
        <strain evidence="3">cv. Monte Gargano</strain>
    </source>
</reference>
<evidence type="ECO:0000256" key="1">
    <source>
        <dbReference type="SAM" id="MobiDB-lite"/>
    </source>
</evidence>
<dbReference type="EMBL" id="KB870811">
    <property type="protein sequence ID" value="EOA18611.1"/>
    <property type="molecule type" value="Genomic_DNA"/>
</dbReference>
<dbReference type="Proteomes" id="UP000029121">
    <property type="component" value="Unassembled WGS sequence"/>
</dbReference>
<protein>
    <submittedName>
        <fullName evidence="2">Uncharacterized protein</fullName>
    </submittedName>
</protein>
<accession>R0FA82</accession>
<evidence type="ECO:0000313" key="3">
    <source>
        <dbReference type="Proteomes" id="UP000029121"/>
    </source>
</evidence>
<evidence type="ECO:0000313" key="2">
    <source>
        <dbReference type="EMBL" id="EOA18611.1"/>
    </source>
</evidence>
<feature type="region of interest" description="Disordered" evidence="1">
    <location>
        <begin position="179"/>
        <end position="211"/>
    </location>
</feature>